<dbReference type="InterPro" id="IPR013785">
    <property type="entry name" value="Aldolase_TIM"/>
</dbReference>
<dbReference type="InterPro" id="IPR002489">
    <property type="entry name" value="Glu_synth_asu_C"/>
</dbReference>
<dbReference type="InterPro" id="IPR023753">
    <property type="entry name" value="FAD/NAD-binding_dom"/>
</dbReference>
<keyword evidence="15" id="KW-0408">Iron</keyword>
<comment type="cofactor">
    <cofactor evidence="2">
        <name>[3Fe-4S] cluster</name>
        <dbReference type="ChEBI" id="CHEBI:21137"/>
    </cofactor>
</comment>
<dbReference type="PRINTS" id="PR00419">
    <property type="entry name" value="ADXRDTASE"/>
</dbReference>
<evidence type="ECO:0000256" key="8">
    <source>
        <dbReference type="ARBA" id="ARBA00022605"/>
    </source>
</evidence>
<dbReference type="GO" id="GO:0016639">
    <property type="term" value="F:oxidoreductase activity, acting on the CH-NH2 group of donors, NAD or NADP as acceptor"/>
    <property type="evidence" value="ECO:0007669"/>
    <property type="project" value="InterPro"/>
</dbReference>
<dbReference type="PANTHER" id="PTHR43100:SF1">
    <property type="entry name" value="GLUTAMATE SYNTHASE [NADPH] SMALL CHAIN"/>
    <property type="match status" value="1"/>
</dbReference>
<dbReference type="InterPro" id="IPR036485">
    <property type="entry name" value="Glu_synth_asu_C_sf"/>
</dbReference>
<evidence type="ECO:0000256" key="4">
    <source>
        <dbReference type="ARBA" id="ARBA00004802"/>
    </source>
</evidence>
<feature type="domain" description="Glutamine amidotransferase type-2" evidence="21">
    <location>
        <begin position="1"/>
        <end position="270"/>
    </location>
</feature>
<name>A0A7I8VM21_9ANNE</name>
<sequence length="1900" mass="211724">MRQVFVTSENDIDYKEFSKKIFLLRKRATHRIPEKGYRFYICSLSTKTIIYKGLLTTKQLWEYFEDLKSNDYKIKLALVHSRFSTNTFPSWERAHPMRFLAHNGEINTLRGNVNMMISREGVVSSKSFTDSELSSIFPIIEPEMSDSGSLDNALELLMHAGERQLPEAVVTMVPEAWQRDTTMALNKRNFYKWSSFAMEPWDGPALLTFTDGRYIGAVLDRNGLRPSRFYITKDGRMIMASEVGIADVDTDKVELKGRLKPGRMLLVDTEEGKVIEDTDFKNHIAELRPVGEWLKKESFTLEDLKKHHSDIHQFNQNGNHKTIDCQLEEERKFAMFGYNTETIELLLKPMFTTKKEALGSMGNDAPLACLSNYNPRVCDYFKQLFAQVTNPPIDPFREEIVMSLMCPIGPEGNLLQPGPEQCRRLILKQPILSLSDIEILKRISYRNFTSKVIDTTYPLEQHIHGLTSNIDRVCKEAEEAVLNGNHFLVLSDKAAGKSRVPISPHLALGAVHHYLINKKLRMRIGLIVETGESREVHDFCTLVGYGADAICPYMVFKMAKRLRVNGEIKENDEEAFKNYVAAIERGMAKVMAKMGISTLQSYKSAQIFEAVGLSKEVIDKCFKNTASRLEGTDFTVLAQEALNRHNFAFAERDCDNKIIPNPGFYHWRKGGEKHMNDPINIANLQDAARRNNKEAYQKFTESVSEALRHCTLRGQLEFRTVEKKVNIENVESAANIVRRFATGAMSFGSISWETHTTLAKAMNKIKAKSNTGEGGEKSERYLNQDSNNNTRSAIKQVASGRFGVTSSYLAHADELQIKMAQGAKPGEGGELPGYKVTEDIASTRNSIPGVGLISPPPHHDIYSIEDLAQLIYDLKSANPRARMSVKLVSEVGVGVVAAGVAKCKAEHIVISGHDGGTGASSWTGIKNAGAPWELGISETHQTLMLNDLRSRVTLQADGQLRTGRDVVIAALLGADEFGFSTAPLIALGCTMMRKCHLNTCPVGICTQDPILRKKFDGTPEHVINFLFMVAEEVRQIMAKFGMTKFQELIGRTDLLKVATDLKGKAKLLKFDPLLFNAGSIRPNINIVAQSMPQDHKLEERLDYQVMDRVQEVIDGKLDKLEMKLNISNINRCFGAALSYRISLAKSEEGLPDKSINFLFKGSAGQSFCAFLAKGVYVELEGDANDYVGKGLSGGEIVIYPPKDSLQNEFSEKNIIVGNVVLYGATSGKAFFRGMTAERFCVRNSGVIAVCEGCGDHGCEYMTGGRAVVLGLIGRNFAAGMSGGIAYVLDKEGLFMERCNKESVSILPVEEEEDILWLQNILKEFVTKTGSRLAKSLLDDWTNSLRLFHKVFPLEYQKALLALKGKSTATEKKEEKKETKTEKVTDVEDLISNGCNGATKESLDKTRGFVKYSRAKYQYRKVEEREKDWNEIYDHKAVENGIKKQAARCMDCGVPFCQSNNGCPLGNVIPRWNDLVFNDKWREAIEALHQTNNFPEFTGRACPAPCEAACVLGINEPAVTIKNIENTIIDYAFEKGWVVPEEPKIRTGKKIAIIGSGPAGLAAAAQLNKAGHYITVYERNDAIGGLLRYGIPSMKLSKQVLNRRIKLLEQEGIIFKTNSNVGVNVNGIDLLRQVDALLLTVGATWPRDLPIAGRNSEGIYFAMSFLEKWQKNRAKGEGIGSDLQMHAKGKDVIIIGGGDTGCDCIATSLRQEAQTITCFEILDKPPHKRSASNPWPTWPRIFRVDYGHEEVANKFGNDPRVFNVLSKEFLSENGKVSGIRTVQVNWKQAENGQWKMNEVEGSEKIYKADLVLIAMGFLGPENLLVDQLGVENDGRSNISCQNFKSSMDKIYAAGDCRRGQSLVVHAINEGRQAARRIDMDLMGKSSLAGPGGVVSNRQNVS</sequence>
<dbReference type="Pfam" id="PF00310">
    <property type="entry name" value="GATase_2"/>
    <property type="match status" value="1"/>
</dbReference>
<evidence type="ECO:0000256" key="18">
    <source>
        <dbReference type="ARBA" id="ARBA00023291"/>
    </source>
</evidence>
<dbReference type="SUPFAM" id="SSF69336">
    <property type="entry name" value="Alpha subunit of glutamate synthase, C-terminal domain"/>
    <property type="match status" value="1"/>
</dbReference>
<gene>
    <name evidence="22" type="ORF">DGYR_LOCUS5871</name>
</gene>
<dbReference type="CDD" id="cd00713">
    <property type="entry name" value="GltS"/>
    <property type="match status" value="1"/>
</dbReference>
<dbReference type="FunFam" id="2.160.20.60:FF:000001">
    <property type="entry name" value="Glutamate synthase, large subunit"/>
    <property type="match status" value="1"/>
</dbReference>
<keyword evidence="18" id="KW-0003">3Fe-4S</keyword>
<dbReference type="InterPro" id="IPR051394">
    <property type="entry name" value="Glutamate_Synthase"/>
</dbReference>
<comment type="caution">
    <text evidence="22">The sequence shown here is derived from an EMBL/GenBank/DDBJ whole genome shotgun (WGS) entry which is preliminary data.</text>
</comment>
<dbReference type="Gene3D" id="3.20.20.70">
    <property type="entry name" value="Aldolase class I"/>
    <property type="match status" value="2"/>
</dbReference>
<comment type="pathway">
    <text evidence="4">Energy metabolism; nitrogen metabolism.</text>
</comment>
<evidence type="ECO:0000256" key="20">
    <source>
        <dbReference type="ARBA" id="ARBA00048867"/>
    </source>
</evidence>
<dbReference type="GO" id="GO:0097054">
    <property type="term" value="P:L-glutamate biosynthetic process"/>
    <property type="evidence" value="ECO:0007669"/>
    <property type="project" value="UniProtKB-UniPathway"/>
</dbReference>
<evidence type="ECO:0000256" key="13">
    <source>
        <dbReference type="ARBA" id="ARBA00022962"/>
    </source>
</evidence>
<dbReference type="SUPFAM" id="SSF46548">
    <property type="entry name" value="alpha-helical ferredoxin"/>
    <property type="match status" value="1"/>
</dbReference>
<evidence type="ECO:0000256" key="15">
    <source>
        <dbReference type="ARBA" id="ARBA00023004"/>
    </source>
</evidence>
<dbReference type="InterPro" id="IPR028261">
    <property type="entry name" value="DPD_II"/>
</dbReference>
<dbReference type="NCBIfam" id="TIGR01317">
    <property type="entry name" value="GOGAT_sm_gam"/>
    <property type="match status" value="1"/>
</dbReference>
<evidence type="ECO:0000313" key="23">
    <source>
        <dbReference type="Proteomes" id="UP000549394"/>
    </source>
</evidence>
<keyword evidence="9" id="KW-0285">Flavoprotein</keyword>
<keyword evidence="11" id="KW-0479">Metal-binding</keyword>
<keyword evidence="8" id="KW-0028">Amino-acid biosynthesis</keyword>
<evidence type="ECO:0000256" key="19">
    <source>
        <dbReference type="ARBA" id="ARBA00024383"/>
    </source>
</evidence>
<evidence type="ECO:0000259" key="21">
    <source>
        <dbReference type="PROSITE" id="PS51278"/>
    </source>
</evidence>
<dbReference type="UniPathway" id="UPA00045"/>
<evidence type="ECO:0000256" key="11">
    <source>
        <dbReference type="ARBA" id="ARBA00022723"/>
    </source>
</evidence>
<dbReference type="Pfam" id="PF01493">
    <property type="entry name" value="GXGXG"/>
    <property type="match status" value="1"/>
</dbReference>
<keyword evidence="23" id="KW-1185">Reference proteome</keyword>
<evidence type="ECO:0000256" key="10">
    <source>
        <dbReference type="ARBA" id="ARBA00022643"/>
    </source>
</evidence>
<dbReference type="InterPro" id="IPR006982">
    <property type="entry name" value="Glu_synth_centr_N"/>
</dbReference>
<proteinExistence type="inferred from homology"/>
<evidence type="ECO:0000256" key="9">
    <source>
        <dbReference type="ARBA" id="ARBA00022630"/>
    </source>
</evidence>
<organism evidence="22 23">
    <name type="scientific">Dimorphilus gyrociliatus</name>
    <dbReference type="NCBI Taxonomy" id="2664684"/>
    <lineage>
        <taxon>Eukaryota</taxon>
        <taxon>Metazoa</taxon>
        <taxon>Spiralia</taxon>
        <taxon>Lophotrochozoa</taxon>
        <taxon>Annelida</taxon>
        <taxon>Polychaeta</taxon>
        <taxon>Polychaeta incertae sedis</taxon>
        <taxon>Dinophilidae</taxon>
        <taxon>Dimorphilus</taxon>
    </lineage>
</organism>
<dbReference type="SUPFAM" id="SSF51971">
    <property type="entry name" value="Nucleotide-binding domain"/>
    <property type="match status" value="1"/>
</dbReference>
<comment type="cofactor">
    <cofactor evidence="1">
        <name>FMN</name>
        <dbReference type="ChEBI" id="CHEBI:58210"/>
    </cofactor>
</comment>
<keyword evidence="16" id="KW-0411">Iron-sulfur</keyword>
<dbReference type="GO" id="GO:0051538">
    <property type="term" value="F:3 iron, 4 sulfur cluster binding"/>
    <property type="evidence" value="ECO:0007669"/>
    <property type="project" value="UniProtKB-KW"/>
</dbReference>
<keyword evidence="12" id="KW-0274">FAD</keyword>
<dbReference type="SUPFAM" id="SSF56235">
    <property type="entry name" value="N-terminal nucleophile aminohydrolases (Ntn hydrolases)"/>
    <property type="match status" value="1"/>
</dbReference>
<protein>
    <recommendedName>
        <fullName evidence="19">glutamate synthase (NADH)</fullName>
        <ecNumber evidence="19">1.4.1.14</ecNumber>
    </recommendedName>
</protein>
<dbReference type="Gene3D" id="3.50.50.60">
    <property type="entry name" value="FAD/NAD(P)-binding domain"/>
    <property type="match status" value="1"/>
</dbReference>
<dbReference type="Pfam" id="PF14691">
    <property type="entry name" value="Fer4_20"/>
    <property type="match status" value="1"/>
</dbReference>
<dbReference type="Gene3D" id="2.160.20.60">
    <property type="entry name" value="Glutamate synthase, alpha subunit, C-terminal domain"/>
    <property type="match status" value="1"/>
</dbReference>
<dbReference type="PANTHER" id="PTHR43100">
    <property type="entry name" value="GLUTAMATE SYNTHASE [NADPH] SMALL CHAIN"/>
    <property type="match status" value="1"/>
</dbReference>
<evidence type="ECO:0000256" key="17">
    <source>
        <dbReference type="ARBA" id="ARBA00023164"/>
    </source>
</evidence>
<comment type="pathway">
    <text evidence="6">Amino-acid biosynthesis; L-glutamate biosynthesis via GLT pathway; L-glutamate from 2-oxoglutarate and L-glutamine (NAD(+) route): step 1/1.</text>
</comment>
<accession>A0A7I8VM21</accession>
<evidence type="ECO:0000256" key="16">
    <source>
        <dbReference type="ARBA" id="ARBA00023014"/>
    </source>
</evidence>
<dbReference type="InterPro" id="IPR036188">
    <property type="entry name" value="FAD/NAD-bd_sf"/>
</dbReference>
<dbReference type="EMBL" id="CAJFCJ010000007">
    <property type="protein sequence ID" value="CAD5117335.1"/>
    <property type="molecule type" value="Genomic_DNA"/>
</dbReference>
<keyword evidence="13" id="KW-0315">Glutamine amidotransferase</keyword>
<dbReference type="CDD" id="cd00982">
    <property type="entry name" value="gltB_C"/>
    <property type="match status" value="1"/>
</dbReference>
<evidence type="ECO:0000256" key="12">
    <source>
        <dbReference type="ARBA" id="ARBA00022827"/>
    </source>
</evidence>
<dbReference type="Gene3D" id="3.60.20.10">
    <property type="entry name" value="Glutamine Phosphoribosylpyrophosphate, subunit 1, domain 1"/>
    <property type="match status" value="1"/>
</dbReference>
<keyword evidence="17" id="KW-0314">Glutamate biosynthesis</keyword>
<evidence type="ECO:0000256" key="2">
    <source>
        <dbReference type="ARBA" id="ARBA00001927"/>
    </source>
</evidence>
<dbReference type="FunFam" id="3.20.20.70:FF:000017">
    <property type="entry name" value="Glutamate synthase [NADH], amyloplastic"/>
    <property type="match status" value="1"/>
</dbReference>
<dbReference type="EC" id="1.4.1.14" evidence="19"/>
<dbReference type="UniPathway" id="UPA00634">
    <property type="reaction ID" value="UER00690"/>
</dbReference>
<dbReference type="FunFam" id="3.20.20.70:FF:000031">
    <property type="entry name" value="Glutamate synthase 1 [NADH]"/>
    <property type="match status" value="1"/>
</dbReference>
<evidence type="ECO:0000256" key="7">
    <source>
        <dbReference type="ARBA" id="ARBA00009716"/>
    </source>
</evidence>
<comment type="catalytic activity">
    <reaction evidence="20">
        <text>2 L-glutamate + NAD(+) = L-glutamine + 2-oxoglutarate + NADH + H(+)</text>
        <dbReference type="Rhea" id="RHEA:13753"/>
        <dbReference type="ChEBI" id="CHEBI:15378"/>
        <dbReference type="ChEBI" id="CHEBI:16810"/>
        <dbReference type="ChEBI" id="CHEBI:29985"/>
        <dbReference type="ChEBI" id="CHEBI:57540"/>
        <dbReference type="ChEBI" id="CHEBI:57945"/>
        <dbReference type="ChEBI" id="CHEBI:58359"/>
        <dbReference type="EC" id="1.4.1.14"/>
    </reaction>
</comment>
<dbReference type="Pfam" id="PF07992">
    <property type="entry name" value="Pyr_redox_2"/>
    <property type="match status" value="1"/>
</dbReference>
<evidence type="ECO:0000256" key="1">
    <source>
        <dbReference type="ARBA" id="ARBA00001917"/>
    </source>
</evidence>
<dbReference type="Pfam" id="PF01645">
    <property type="entry name" value="Glu_synthase"/>
    <property type="match status" value="1"/>
</dbReference>
<dbReference type="InterPro" id="IPR017932">
    <property type="entry name" value="GATase_2_dom"/>
</dbReference>
<reference evidence="22 23" key="1">
    <citation type="submission" date="2020-08" db="EMBL/GenBank/DDBJ databases">
        <authorList>
            <person name="Hejnol A."/>
        </authorList>
    </citation>
    <scope>NUCLEOTIDE SEQUENCE [LARGE SCALE GENOMIC DNA]</scope>
</reference>
<dbReference type="Pfam" id="PF04898">
    <property type="entry name" value="Glu_syn_central"/>
    <property type="match status" value="1"/>
</dbReference>
<keyword evidence="10" id="KW-0288">FMN</keyword>
<dbReference type="Proteomes" id="UP000549394">
    <property type="component" value="Unassembled WGS sequence"/>
</dbReference>
<dbReference type="InterPro" id="IPR002932">
    <property type="entry name" value="Glu_synthdom"/>
</dbReference>
<dbReference type="GO" id="GO:0046872">
    <property type="term" value="F:metal ion binding"/>
    <property type="evidence" value="ECO:0007669"/>
    <property type="project" value="UniProtKB-KW"/>
</dbReference>
<dbReference type="NCBIfam" id="NF008730">
    <property type="entry name" value="PRK11750.1"/>
    <property type="match status" value="1"/>
</dbReference>
<dbReference type="GO" id="GO:0016040">
    <property type="term" value="F:glutamate synthase (NADH) activity"/>
    <property type="evidence" value="ECO:0007669"/>
    <property type="project" value="UniProtKB-EC"/>
</dbReference>
<dbReference type="PROSITE" id="PS51278">
    <property type="entry name" value="GATASE_TYPE_2"/>
    <property type="match status" value="1"/>
</dbReference>
<evidence type="ECO:0000256" key="5">
    <source>
        <dbReference type="ARBA" id="ARBA00004909"/>
    </source>
</evidence>
<evidence type="ECO:0000256" key="3">
    <source>
        <dbReference type="ARBA" id="ARBA00001974"/>
    </source>
</evidence>
<evidence type="ECO:0000313" key="22">
    <source>
        <dbReference type="EMBL" id="CAD5117335.1"/>
    </source>
</evidence>
<dbReference type="SUPFAM" id="SSF51395">
    <property type="entry name" value="FMN-linked oxidoreductases"/>
    <property type="match status" value="1"/>
</dbReference>
<dbReference type="InterPro" id="IPR029055">
    <property type="entry name" value="Ntn_hydrolases_N"/>
</dbReference>
<comment type="similarity">
    <text evidence="7">Belongs to the glutamate synthase family.</text>
</comment>
<keyword evidence="14" id="KW-0560">Oxidoreductase</keyword>
<dbReference type="CDD" id="cd02808">
    <property type="entry name" value="GltS_FMN"/>
    <property type="match status" value="1"/>
</dbReference>
<dbReference type="InterPro" id="IPR009051">
    <property type="entry name" value="Helical_ferredxn"/>
</dbReference>
<dbReference type="GO" id="GO:0019676">
    <property type="term" value="P:ammonia assimilation cycle"/>
    <property type="evidence" value="ECO:0007669"/>
    <property type="project" value="UniProtKB-ARBA"/>
</dbReference>
<dbReference type="InterPro" id="IPR006005">
    <property type="entry name" value="Glut_synth_ssu1"/>
</dbReference>
<evidence type="ECO:0000256" key="6">
    <source>
        <dbReference type="ARBA" id="ARBA00004944"/>
    </source>
</evidence>
<dbReference type="Gene3D" id="1.10.1060.10">
    <property type="entry name" value="Alpha-helical ferredoxin"/>
    <property type="match status" value="1"/>
</dbReference>
<evidence type="ECO:0000256" key="14">
    <source>
        <dbReference type="ARBA" id="ARBA00023002"/>
    </source>
</evidence>
<comment type="cofactor">
    <cofactor evidence="3">
        <name>FAD</name>
        <dbReference type="ChEBI" id="CHEBI:57692"/>
    </cofactor>
</comment>
<dbReference type="Gene3D" id="3.40.50.720">
    <property type="entry name" value="NAD(P)-binding Rossmann-like Domain"/>
    <property type="match status" value="1"/>
</dbReference>
<comment type="pathway">
    <text evidence="5">Nitrogen metabolism.</text>
</comment>
<dbReference type="OrthoDB" id="4327079at2759"/>